<protein>
    <submittedName>
        <fullName evidence="3">Epimerase</fullName>
    </submittedName>
</protein>
<organism evidence="3 4">
    <name type="scientific">candidate division WWE3 bacterium CG23_combo_of_CG06-09_8_20_14_all_40_14</name>
    <dbReference type="NCBI Taxonomy" id="1975095"/>
    <lineage>
        <taxon>Bacteria</taxon>
        <taxon>Katanobacteria</taxon>
    </lineage>
</organism>
<proteinExistence type="predicted"/>
<evidence type="ECO:0000259" key="2">
    <source>
        <dbReference type="Pfam" id="PF16363"/>
    </source>
</evidence>
<dbReference type="Pfam" id="PF16363">
    <property type="entry name" value="GDP_Man_Dehyd"/>
    <property type="match status" value="1"/>
</dbReference>
<comment type="caution">
    <text evidence="3">The sequence shown here is derived from an EMBL/GenBank/DDBJ whole genome shotgun (WGS) entry which is preliminary data.</text>
</comment>
<dbReference type="SUPFAM" id="SSF51735">
    <property type="entry name" value="NAD(P)-binding Rossmann-fold domains"/>
    <property type="match status" value="1"/>
</dbReference>
<dbReference type="Proteomes" id="UP000231388">
    <property type="component" value="Unassembled WGS sequence"/>
</dbReference>
<evidence type="ECO:0000313" key="3">
    <source>
        <dbReference type="EMBL" id="PIP04378.1"/>
    </source>
</evidence>
<evidence type="ECO:0000256" key="1">
    <source>
        <dbReference type="ARBA" id="ARBA00023027"/>
    </source>
</evidence>
<dbReference type="Gene3D" id="3.90.25.10">
    <property type="entry name" value="UDP-galactose 4-epimerase, domain 1"/>
    <property type="match status" value="1"/>
</dbReference>
<accession>A0A2G9XBL6</accession>
<dbReference type="PRINTS" id="PR01713">
    <property type="entry name" value="NUCEPIMERASE"/>
</dbReference>
<reference evidence="3 4" key="1">
    <citation type="submission" date="2017-09" db="EMBL/GenBank/DDBJ databases">
        <title>Depth-based differentiation of microbial function through sediment-hosted aquifers and enrichment of novel symbionts in the deep terrestrial subsurface.</title>
        <authorList>
            <person name="Probst A.J."/>
            <person name="Ladd B."/>
            <person name="Jarett J.K."/>
            <person name="Geller-Mcgrath D.E."/>
            <person name="Sieber C.M."/>
            <person name="Emerson J.B."/>
            <person name="Anantharaman K."/>
            <person name="Thomas B.C."/>
            <person name="Malmstrom R."/>
            <person name="Stieglmeier M."/>
            <person name="Klingl A."/>
            <person name="Woyke T."/>
            <person name="Ryan C.M."/>
            <person name="Banfield J.F."/>
        </authorList>
    </citation>
    <scope>NUCLEOTIDE SEQUENCE [LARGE SCALE GENOMIC DNA]</scope>
    <source>
        <strain evidence="3">CG23_combo_of_CG06-09_8_20_14_all_40_14</strain>
    </source>
</reference>
<gene>
    <name evidence="3" type="ORF">COX53_02660</name>
</gene>
<dbReference type="Gene3D" id="3.40.50.720">
    <property type="entry name" value="NAD(P)-binding Rossmann-like Domain"/>
    <property type="match status" value="1"/>
</dbReference>
<dbReference type="PANTHER" id="PTHR43574">
    <property type="entry name" value="EPIMERASE-RELATED"/>
    <property type="match status" value="1"/>
</dbReference>
<sequence length="333" mass="37299">MFWHREGAAMKILVTGGAGFIGYHLTKALLDRGDEVLSIDNLDPFYDVRVKEMNIKAFENKPSFVFKKGDIVDKAFINKIFEKGSIDKVVHLAALASPPVSMKYPLNYAYVNYFGTVNLLEVSVQNKVNNFVFASSSSVYGGRTEIPFRELEDITKPISQYAATKAAGELICYTYHHIYKMPITCLRFFTVYGPNQRPYGMAHQKFIKLVYANKPLPVYGDGSMARDYTYVDDTVSGILLSLDKNLPFEVINLGNSAAVTLTQLISVIEKALSKKAIINNLPIPKTEVPITYADITKAKSLLGYNPKTSLEEGVEKQVEFFLNAPDWYKNLPA</sequence>
<dbReference type="InterPro" id="IPR036291">
    <property type="entry name" value="NAD(P)-bd_dom_sf"/>
</dbReference>
<feature type="domain" description="NAD(P)-binding" evidence="2">
    <location>
        <begin position="13"/>
        <end position="316"/>
    </location>
</feature>
<dbReference type="AlphaFoldDB" id="A0A2G9XBL6"/>
<dbReference type="InterPro" id="IPR016040">
    <property type="entry name" value="NAD(P)-bd_dom"/>
</dbReference>
<keyword evidence="1" id="KW-0520">NAD</keyword>
<dbReference type="EMBL" id="PCQY01000032">
    <property type="protein sequence ID" value="PIP04378.1"/>
    <property type="molecule type" value="Genomic_DNA"/>
</dbReference>
<name>A0A2G9XBL6_UNCKA</name>
<evidence type="ECO:0000313" key="4">
    <source>
        <dbReference type="Proteomes" id="UP000231388"/>
    </source>
</evidence>